<proteinExistence type="predicted"/>
<feature type="region of interest" description="Disordered" evidence="2">
    <location>
        <begin position="101"/>
        <end position="121"/>
    </location>
</feature>
<feature type="region of interest" description="Disordered" evidence="2">
    <location>
        <begin position="461"/>
        <end position="526"/>
    </location>
</feature>
<evidence type="ECO:0000256" key="1">
    <source>
        <dbReference type="SAM" id="Coils"/>
    </source>
</evidence>
<feature type="compositionally biased region" description="Low complexity" evidence="2">
    <location>
        <begin position="101"/>
        <end position="119"/>
    </location>
</feature>
<dbReference type="AlphaFoldDB" id="A0A0C2XI82"/>
<feature type="compositionally biased region" description="Low complexity" evidence="2">
    <location>
        <begin position="468"/>
        <end position="484"/>
    </location>
</feature>
<evidence type="ECO:0000256" key="2">
    <source>
        <dbReference type="SAM" id="MobiDB-lite"/>
    </source>
</evidence>
<dbReference type="STRING" id="946122.A0A0C2XI82"/>
<dbReference type="HOGENOM" id="CLU_015117_0_0_1"/>
<dbReference type="OrthoDB" id="3271284at2759"/>
<name>A0A0C2XI82_AMAMK</name>
<feature type="coiled-coil region" evidence="1">
    <location>
        <begin position="292"/>
        <end position="326"/>
    </location>
</feature>
<feature type="region of interest" description="Disordered" evidence="2">
    <location>
        <begin position="654"/>
        <end position="679"/>
    </location>
</feature>
<evidence type="ECO:0000313" key="3">
    <source>
        <dbReference type="EMBL" id="KIL69176.1"/>
    </source>
</evidence>
<dbReference type="CDD" id="cd14686">
    <property type="entry name" value="bZIP"/>
    <property type="match status" value="1"/>
</dbReference>
<feature type="compositionally biased region" description="Polar residues" evidence="2">
    <location>
        <begin position="11"/>
        <end position="30"/>
    </location>
</feature>
<protein>
    <submittedName>
        <fullName evidence="3">Uncharacterized protein</fullName>
    </submittedName>
</protein>
<gene>
    <name evidence="3" type="ORF">M378DRAFT_157421</name>
</gene>
<feature type="compositionally biased region" description="Basic and acidic residues" evidence="2">
    <location>
        <begin position="670"/>
        <end position="679"/>
    </location>
</feature>
<sequence>MTEDLTEFGQIASNRKSSVASLRPRPNSTPLGPRDRTKSIGALDVSSNNHQPPSSPSSPTSSTESSDLPCSPFLASISPAIPETMPAILEGRESPLLDLPQAQSARASPAPSVSSARPVTKAPSLTVPSKISFDSVPIQWKGLPMEGALWTFSSEELQQIVSRSIRASSSESFIRLLSLELLDKVFPAELERLESAKLSTQAKYRFLLQRRMMLIQAMNSRSSANLAAKDAEDAMSTLSAFTVQLSQLVAEGDQYVEELLRINDQQAQINKMIDVHSASSLAIAVRKLNTSYGKRSNELNKARDRIQQLEAELEDAWKEAERLAQEMDEYDAVVETDDEDDAVISQAAVVAVPQSPPKERTTPQPMVPTYFTLSRSGSRLALAQTSPPADQSLKLLDSPQMVPSEITPAITREPSAMSAFAYQNPVALPIDTAPPVPSKDGAIAAIPAVIVSDTASIRSVRSNRSTKSNKSIKSSRVSSVSAAKIRSHRVSQGSLRIGHHQKKASYSQPLAAPPVPSLPSAKRSGSITKRLSSTLLSSKSFKAPKLFSTSSSSSSSPRSRHKKNGSNSTKKSNSPPSSSGTGATSYDSADPSAQDVVLDIRRPTNLEDLHITDSPTSDTANYLQVTGGVTADDIYVHRRETVGDATTLNRVSQHVSTDDLRLHGSSNDQGQRRGPKEHIPSIWLSVDAPKTPKERVDSLLSRSTSRNPYAKIKTLTKRYSLPFPLFNKSSQNQKAQHKNA</sequence>
<feature type="compositionally biased region" description="Low complexity" evidence="2">
    <location>
        <begin position="565"/>
        <end position="585"/>
    </location>
</feature>
<organism evidence="3 4">
    <name type="scientific">Amanita muscaria (strain Koide BX008)</name>
    <dbReference type="NCBI Taxonomy" id="946122"/>
    <lineage>
        <taxon>Eukaryota</taxon>
        <taxon>Fungi</taxon>
        <taxon>Dikarya</taxon>
        <taxon>Basidiomycota</taxon>
        <taxon>Agaricomycotina</taxon>
        <taxon>Agaricomycetes</taxon>
        <taxon>Agaricomycetidae</taxon>
        <taxon>Agaricales</taxon>
        <taxon>Pluteineae</taxon>
        <taxon>Amanitaceae</taxon>
        <taxon>Amanita</taxon>
    </lineage>
</organism>
<keyword evidence="1" id="KW-0175">Coiled coil</keyword>
<accession>A0A0C2XI82</accession>
<dbReference type="InParanoid" id="A0A0C2XI82"/>
<reference evidence="3 4" key="1">
    <citation type="submission" date="2014-04" db="EMBL/GenBank/DDBJ databases">
        <title>Evolutionary Origins and Diversification of the Mycorrhizal Mutualists.</title>
        <authorList>
            <consortium name="DOE Joint Genome Institute"/>
            <consortium name="Mycorrhizal Genomics Consortium"/>
            <person name="Kohler A."/>
            <person name="Kuo A."/>
            <person name="Nagy L.G."/>
            <person name="Floudas D."/>
            <person name="Copeland A."/>
            <person name="Barry K.W."/>
            <person name="Cichocki N."/>
            <person name="Veneault-Fourrey C."/>
            <person name="LaButti K."/>
            <person name="Lindquist E.A."/>
            <person name="Lipzen A."/>
            <person name="Lundell T."/>
            <person name="Morin E."/>
            <person name="Murat C."/>
            <person name="Riley R."/>
            <person name="Ohm R."/>
            <person name="Sun H."/>
            <person name="Tunlid A."/>
            <person name="Henrissat B."/>
            <person name="Grigoriev I.V."/>
            <person name="Hibbett D.S."/>
            <person name="Martin F."/>
        </authorList>
    </citation>
    <scope>NUCLEOTIDE SEQUENCE [LARGE SCALE GENOMIC DNA]</scope>
    <source>
        <strain evidence="3 4">Koide BX008</strain>
    </source>
</reference>
<feature type="region of interest" description="Disordered" evidence="2">
    <location>
        <begin position="545"/>
        <end position="592"/>
    </location>
</feature>
<feature type="region of interest" description="Disordered" evidence="2">
    <location>
        <begin position="1"/>
        <end position="75"/>
    </location>
</feature>
<evidence type="ECO:0000313" key="4">
    <source>
        <dbReference type="Proteomes" id="UP000054549"/>
    </source>
</evidence>
<keyword evidence="4" id="KW-1185">Reference proteome</keyword>
<feature type="compositionally biased region" description="Low complexity" evidence="2">
    <location>
        <begin position="548"/>
        <end position="557"/>
    </location>
</feature>
<feature type="compositionally biased region" description="Low complexity" evidence="2">
    <location>
        <begin position="46"/>
        <end position="66"/>
    </location>
</feature>
<dbReference type="Proteomes" id="UP000054549">
    <property type="component" value="Unassembled WGS sequence"/>
</dbReference>
<dbReference type="EMBL" id="KN818226">
    <property type="protein sequence ID" value="KIL69176.1"/>
    <property type="molecule type" value="Genomic_DNA"/>
</dbReference>